<keyword evidence="9" id="KW-1185">Reference proteome</keyword>
<dbReference type="InterPro" id="IPR004752">
    <property type="entry name" value="AmpG_permease/AT-1"/>
</dbReference>
<evidence type="ECO:0000313" key="8">
    <source>
        <dbReference type="EMBL" id="MBV6342156.1"/>
    </source>
</evidence>
<comment type="subcellular location">
    <subcellularLocation>
        <location evidence="1">Membrane</location>
        <topology evidence="1">Multi-pass membrane protein</topology>
    </subcellularLocation>
</comment>
<evidence type="ECO:0000256" key="4">
    <source>
        <dbReference type="ARBA" id="ARBA00022989"/>
    </source>
</evidence>
<feature type="transmembrane region" description="Helical" evidence="6">
    <location>
        <begin position="354"/>
        <end position="375"/>
    </location>
</feature>
<gene>
    <name evidence="8" type="ORF">HWQ67_11220</name>
</gene>
<sequence>MKSPSYVSVLGSRRIAMLLPIGFASGLPLALTGSTLQALMTSCGVDIRTIGLFALVGLPYTLKFLWAPLMDHLAPPYLGRRRGWMLLMQIALMLSIALMAVISPRSSPVLMAVVALMVTAASASLDIVADAYRTDVLHPQERGLGTGVFITGYRIAMLTSGALALVISDHIGWRATYLLMAAVMTVGIIAVIFAPEPQNAVKPPKNLQEAVWGPLKDYFTRDSAIKILLFIVLYKLSDAYAGSLSTAFLLKGMGFSATEVGTINKGLGLISTVVGAMFGGTMMIRLGLFRSLLLFGILQGVSNLLFMALAYTGKSYAMLIVTVAVENLTGGMGTASFVAFIMTLCHQRYSATQYALLSSLAAMGRILVAPTSGIVVEAAGWANFFLITALTAIPGMVLLLWLRTNIEAMAGEREKGCGSALPSDPSRKGAQTP</sequence>
<feature type="transmembrane region" description="Helical" evidence="6">
    <location>
        <begin position="381"/>
        <end position="402"/>
    </location>
</feature>
<keyword evidence="4 6" id="KW-1133">Transmembrane helix</keyword>
<feature type="transmembrane region" description="Helical" evidence="6">
    <location>
        <begin position="109"/>
        <end position="132"/>
    </location>
</feature>
<organism evidence="8 9">
    <name type="scientific">Candidatus Magnetobacterium casense</name>
    <dbReference type="NCBI Taxonomy" id="1455061"/>
    <lineage>
        <taxon>Bacteria</taxon>
        <taxon>Pseudomonadati</taxon>
        <taxon>Nitrospirota</taxon>
        <taxon>Thermodesulfovibrionia</taxon>
        <taxon>Thermodesulfovibrionales</taxon>
        <taxon>Candidatus Magnetobacteriaceae</taxon>
        <taxon>Candidatus Magnetobacterium</taxon>
    </lineage>
</organism>
<feature type="transmembrane region" description="Helical" evidence="6">
    <location>
        <begin position="83"/>
        <end position="103"/>
    </location>
</feature>
<comment type="caution">
    <text evidence="8">The sequence shown here is derived from an EMBL/GenBank/DDBJ whole genome shotgun (WGS) entry which is preliminary data.</text>
</comment>
<dbReference type="NCBIfam" id="TIGR00901">
    <property type="entry name" value="2A0125"/>
    <property type="match status" value="1"/>
</dbReference>
<dbReference type="PANTHER" id="PTHR12778:SF10">
    <property type="entry name" value="MAJOR FACILITATOR SUPERFAMILY DOMAIN-CONTAINING PROTEIN 3"/>
    <property type="match status" value="1"/>
</dbReference>
<name>A0ABS6S015_9BACT</name>
<feature type="transmembrane region" description="Helical" evidence="6">
    <location>
        <begin position="317"/>
        <end position="342"/>
    </location>
</feature>
<dbReference type="InterPro" id="IPR011701">
    <property type="entry name" value="MFS"/>
</dbReference>
<evidence type="ECO:0000256" key="3">
    <source>
        <dbReference type="ARBA" id="ARBA00022692"/>
    </source>
</evidence>
<dbReference type="InterPro" id="IPR020846">
    <property type="entry name" value="MFS_dom"/>
</dbReference>
<dbReference type="PANTHER" id="PTHR12778">
    <property type="entry name" value="SOLUTE CARRIER FAMILY 33 ACETYL-COA TRANSPORTER -RELATED"/>
    <property type="match status" value="1"/>
</dbReference>
<keyword evidence="2" id="KW-0813">Transport</keyword>
<evidence type="ECO:0000313" key="9">
    <source>
        <dbReference type="Proteomes" id="UP001196980"/>
    </source>
</evidence>
<dbReference type="EMBL" id="JABXWD010000203">
    <property type="protein sequence ID" value="MBV6342156.1"/>
    <property type="molecule type" value="Genomic_DNA"/>
</dbReference>
<evidence type="ECO:0000259" key="7">
    <source>
        <dbReference type="PROSITE" id="PS50850"/>
    </source>
</evidence>
<feature type="transmembrane region" description="Helical" evidence="6">
    <location>
        <begin position="15"/>
        <end position="39"/>
    </location>
</feature>
<protein>
    <submittedName>
        <fullName evidence="8">MFS transporter</fullName>
    </submittedName>
</protein>
<evidence type="ECO:0000256" key="5">
    <source>
        <dbReference type="ARBA" id="ARBA00023136"/>
    </source>
</evidence>
<feature type="transmembrane region" description="Helical" evidence="6">
    <location>
        <begin position="45"/>
        <end position="62"/>
    </location>
</feature>
<dbReference type="CDD" id="cd17486">
    <property type="entry name" value="MFS_AmpG_like"/>
    <property type="match status" value="1"/>
</dbReference>
<evidence type="ECO:0000256" key="2">
    <source>
        <dbReference type="ARBA" id="ARBA00022448"/>
    </source>
</evidence>
<feature type="transmembrane region" description="Helical" evidence="6">
    <location>
        <begin position="144"/>
        <end position="167"/>
    </location>
</feature>
<feature type="domain" description="Major facilitator superfamily (MFS) profile" evidence="7">
    <location>
        <begin position="14"/>
        <end position="407"/>
    </location>
</feature>
<proteinExistence type="predicted"/>
<keyword evidence="3 6" id="KW-0812">Transmembrane</keyword>
<evidence type="ECO:0000256" key="1">
    <source>
        <dbReference type="ARBA" id="ARBA00004141"/>
    </source>
</evidence>
<dbReference type="Proteomes" id="UP001196980">
    <property type="component" value="Unassembled WGS sequence"/>
</dbReference>
<dbReference type="RefSeq" id="WP_218252779.1">
    <property type="nucleotide sequence ID" value="NZ_JABXWD010000203.1"/>
</dbReference>
<keyword evidence="5 6" id="KW-0472">Membrane</keyword>
<dbReference type="Pfam" id="PF07690">
    <property type="entry name" value="MFS_1"/>
    <property type="match status" value="1"/>
</dbReference>
<evidence type="ECO:0000256" key="6">
    <source>
        <dbReference type="SAM" id="Phobius"/>
    </source>
</evidence>
<feature type="transmembrane region" description="Helical" evidence="6">
    <location>
        <begin position="173"/>
        <end position="194"/>
    </location>
</feature>
<feature type="transmembrane region" description="Helical" evidence="6">
    <location>
        <begin position="227"/>
        <end position="250"/>
    </location>
</feature>
<reference evidence="8 9" key="1">
    <citation type="journal article" date="2020" name="J Geophys Res Biogeosci">
        <title>Magnetotaxis as an Adaptation to Enable Bacterial Shuttling of Microbial Sulfur and Sulfur Cycling Across Aquatic Oxic#Anoxic Interfaces.</title>
        <authorList>
            <person name="Li J."/>
            <person name="Liu P."/>
            <person name="Wang J."/>
            <person name="Roberts A.P."/>
            <person name="Pan Y."/>
        </authorList>
    </citation>
    <scope>NUCLEOTIDE SEQUENCE [LARGE SCALE GENOMIC DNA]</scope>
    <source>
        <strain evidence="8 9">MYR-1_YQ</strain>
    </source>
</reference>
<accession>A0ABS6S015</accession>
<feature type="transmembrane region" description="Helical" evidence="6">
    <location>
        <begin position="292"/>
        <end position="311"/>
    </location>
</feature>
<dbReference type="PROSITE" id="PS50850">
    <property type="entry name" value="MFS"/>
    <property type="match status" value="1"/>
</dbReference>